<dbReference type="GO" id="GO:0003841">
    <property type="term" value="F:1-acylglycerol-3-phosphate O-acyltransferase activity"/>
    <property type="evidence" value="ECO:0007669"/>
    <property type="project" value="TreeGrafter"/>
</dbReference>
<dbReference type="SMART" id="SM00563">
    <property type="entry name" value="PlsC"/>
    <property type="match status" value="1"/>
</dbReference>
<gene>
    <name evidence="6" type="ORF">LCGC14_0109390</name>
</gene>
<evidence type="ECO:0000256" key="2">
    <source>
        <dbReference type="ARBA" id="ARBA00023315"/>
    </source>
</evidence>
<dbReference type="CDD" id="cd07989">
    <property type="entry name" value="LPLAT_AGPAT-like"/>
    <property type="match status" value="1"/>
</dbReference>
<reference evidence="6" key="1">
    <citation type="journal article" date="2015" name="Nature">
        <title>Complex archaea that bridge the gap between prokaryotes and eukaryotes.</title>
        <authorList>
            <person name="Spang A."/>
            <person name="Saw J.H."/>
            <person name="Jorgensen S.L."/>
            <person name="Zaremba-Niedzwiedzka K."/>
            <person name="Martijn J."/>
            <person name="Lind A.E."/>
            <person name="van Eijk R."/>
            <person name="Schleper C."/>
            <person name="Guy L."/>
            <person name="Ettema T.J."/>
        </authorList>
    </citation>
    <scope>NUCLEOTIDE SEQUENCE</scope>
</reference>
<comment type="caution">
    <text evidence="6">The sequence shown here is derived from an EMBL/GenBank/DDBJ whole genome shotgun (WGS) entry which is preliminary data.</text>
</comment>
<evidence type="ECO:0000256" key="4">
    <source>
        <dbReference type="SAM" id="Phobius"/>
    </source>
</evidence>
<feature type="transmembrane region" description="Helical" evidence="4">
    <location>
        <begin position="12"/>
        <end position="38"/>
    </location>
</feature>
<dbReference type="PANTHER" id="PTHR10434:SF66">
    <property type="entry name" value="PHOSPHOLIPID_GLYCEROL ACYLTRANSFERASE DOMAIN-CONTAINING PROTEIN"/>
    <property type="match status" value="1"/>
</dbReference>
<name>A0A0F9XRE7_9ZZZZ</name>
<dbReference type="GO" id="GO:0006654">
    <property type="term" value="P:phosphatidic acid biosynthetic process"/>
    <property type="evidence" value="ECO:0007669"/>
    <property type="project" value="TreeGrafter"/>
</dbReference>
<dbReference type="InterPro" id="IPR002123">
    <property type="entry name" value="Plipid/glycerol_acylTrfase"/>
</dbReference>
<keyword evidence="2" id="KW-0012">Acyltransferase</keyword>
<keyword evidence="4" id="KW-0812">Transmembrane</keyword>
<keyword evidence="4" id="KW-0472">Membrane</keyword>
<evidence type="ECO:0000259" key="5">
    <source>
        <dbReference type="SMART" id="SM00563"/>
    </source>
</evidence>
<organism evidence="6">
    <name type="scientific">marine sediment metagenome</name>
    <dbReference type="NCBI Taxonomy" id="412755"/>
    <lineage>
        <taxon>unclassified sequences</taxon>
        <taxon>metagenomes</taxon>
        <taxon>ecological metagenomes</taxon>
    </lineage>
</organism>
<dbReference type="EMBL" id="LAZR01000032">
    <property type="protein sequence ID" value="KKO02077.1"/>
    <property type="molecule type" value="Genomic_DNA"/>
</dbReference>
<feature type="region of interest" description="Disordered" evidence="3">
    <location>
        <begin position="253"/>
        <end position="274"/>
    </location>
</feature>
<proteinExistence type="predicted"/>
<keyword evidence="4" id="KW-1133">Transmembrane helix</keyword>
<accession>A0A0F9XRE7</accession>
<feature type="domain" description="Phospholipid/glycerol acyltransferase" evidence="5">
    <location>
        <begin position="84"/>
        <end position="192"/>
    </location>
</feature>
<dbReference type="Pfam" id="PF01553">
    <property type="entry name" value="Acyltransferase"/>
    <property type="match status" value="1"/>
</dbReference>
<sequence length="274" mass="30376">MTLDQWRRGLGTAISFSVFGLGGLIIGVFIAPLLLIFVRNDTRRQLMTRQLIRQAFKGFIGLMRIVGVAESRIGNWEWLNRPGLLILANHPSLIDVIYLIANTPNANCIVNGHLVRNPFTRGPIKAAGYITNSDPEAVLAAAKTSLAAGNSLILFPEGSRTRPSQPISFRRGGANIALHTGTPITPVLIRCTPTTLTKGEPWYRIPPRRIRMELQVLADVPIPDDPNQPVRHRARALTAWLTAFFNKELEQFSHDRDTRPVPGNQADDYRHAGA</sequence>
<dbReference type="AlphaFoldDB" id="A0A0F9XRE7"/>
<evidence type="ECO:0000313" key="6">
    <source>
        <dbReference type="EMBL" id="KKO02077.1"/>
    </source>
</evidence>
<evidence type="ECO:0000256" key="1">
    <source>
        <dbReference type="ARBA" id="ARBA00022679"/>
    </source>
</evidence>
<dbReference type="SUPFAM" id="SSF69593">
    <property type="entry name" value="Glycerol-3-phosphate (1)-acyltransferase"/>
    <property type="match status" value="1"/>
</dbReference>
<dbReference type="PANTHER" id="PTHR10434">
    <property type="entry name" value="1-ACYL-SN-GLYCEROL-3-PHOSPHATE ACYLTRANSFERASE"/>
    <property type="match status" value="1"/>
</dbReference>
<keyword evidence="1" id="KW-0808">Transferase</keyword>
<protein>
    <recommendedName>
        <fullName evidence="5">Phospholipid/glycerol acyltransferase domain-containing protein</fullName>
    </recommendedName>
</protein>
<evidence type="ECO:0000256" key="3">
    <source>
        <dbReference type="SAM" id="MobiDB-lite"/>
    </source>
</evidence>